<accession>A0ABM8VWV8</accession>
<evidence type="ECO:0000313" key="1">
    <source>
        <dbReference type="EMBL" id="CAG8466618.1"/>
    </source>
</evidence>
<dbReference type="InterPro" id="IPR010982">
    <property type="entry name" value="Lambda_DNA-bd_dom_sf"/>
</dbReference>
<comment type="caution">
    <text evidence="1">The sequence shown here is derived from an EMBL/GenBank/DDBJ whole genome shotgun (WGS) entry which is preliminary data.</text>
</comment>
<dbReference type="EMBL" id="CAJVQB010000100">
    <property type="protein sequence ID" value="CAG8466618.1"/>
    <property type="molecule type" value="Genomic_DNA"/>
</dbReference>
<proteinExistence type="predicted"/>
<dbReference type="Gene3D" id="1.10.260.40">
    <property type="entry name" value="lambda repressor-like DNA-binding domains"/>
    <property type="match status" value="1"/>
</dbReference>
<gene>
    <name evidence="1" type="ORF">GMARGA_LOCUS570</name>
</gene>
<protein>
    <submittedName>
        <fullName evidence="1">46058_t:CDS:1</fullName>
    </submittedName>
</protein>
<name>A0ABM8VWV8_GIGMA</name>
<evidence type="ECO:0000313" key="2">
    <source>
        <dbReference type="Proteomes" id="UP000789901"/>
    </source>
</evidence>
<sequence length="144" mass="16752">MTEKQKFKEFLQKIEDPNYEEEVNYDLPENATPLEQAKYDICQSILAYQQDHNLPVEEMASRIKLTVPETKDIFFAKINNFTLDRLIIYASRLFSPQEIKVIVGAEAVKESTTITDYWLTKPGREKITKELICKLAAKLHGKRL</sequence>
<reference evidence="1 2" key="1">
    <citation type="submission" date="2021-06" db="EMBL/GenBank/DDBJ databases">
        <authorList>
            <person name="Kallberg Y."/>
            <person name="Tangrot J."/>
            <person name="Rosling A."/>
        </authorList>
    </citation>
    <scope>NUCLEOTIDE SEQUENCE [LARGE SCALE GENOMIC DNA]</scope>
    <source>
        <strain evidence="1 2">120-4 pot B 10/14</strain>
    </source>
</reference>
<organism evidence="1 2">
    <name type="scientific">Gigaspora margarita</name>
    <dbReference type="NCBI Taxonomy" id="4874"/>
    <lineage>
        <taxon>Eukaryota</taxon>
        <taxon>Fungi</taxon>
        <taxon>Fungi incertae sedis</taxon>
        <taxon>Mucoromycota</taxon>
        <taxon>Glomeromycotina</taxon>
        <taxon>Glomeromycetes</taxon>
        <taxon>Diversisporales</taxon>
        <taxon>Gigasporaceae</taxon>
        <taxon>Gigaspora</taxon>
    </lineage>
</organism>
<dbReference type="Proteomes" id="UP000789901">
    <property type="component" value="Unassembled WGS sequence"/>
</dbReference>
<keyword evidence="2" id="KW-1185">Reference proteome</keyword>